<keyword evidence="8" id="KW-0547">Nucleotide-binding</keyword>
<dbReference type="GO" id="GO:0005524">
    <property type="term" value="F:ATP binding"/>
    <property type="evidence" value="ECO:0007669"/>
    <property type="project" value="UniProtKB-KW"/>
</dbReference>
<evidence type="ECO:0000256" key="7">
    <source>
        <dbReference type="ARBA" id="ARBA00022695"/>
    </source>
</evidence>
<proteinExistence type="inferred from homology"/>
<evidence type="ECO:0000256" key="14">
    <source>
        <dbReference type="ARBA" id="ARBA00048721"/>
    </source>
</evidence>
<dbReference type="EC" id="2.7.7.18" evidence="4"/>
<keyword evidence="9" id="KW-0067">ATP-binding</keyword>
<evidence type="ECO:0000256" key="13">
    <source>
        <dbReference type="ARBA" id="ARBA00033353"/>
    </source>
</evidence>
<dbReference type="GO" id="GO:0009435">
    <property type="term" value="P:NAD+ biosynthetic process"/>
    <property type="evidence" value="ECO:0007669"/>
    <property type="project" value="InterPro"/>
</dbReference>
<dbReference type="InterPro" id="IPR005248">
    <property type="entry name" value="NadD/NMNAT"/>
</dbReference>
<keyword evidence="16" id="KW-1185">Reference proteome</keyword>
<gene>
    <name evidence="15" type="ORF">C0V70_12210</name>
</gene>
<dbReference type="SUPFAM" id="SSF52374">
    <property type="entry name" value="Nucleotidylyl transferase"/>
    <property type="match status" value="1"/>
</dbReference>
<dbReference type="AlphaFoldDB" id="A0A2K9NTK3"/>
<keyword evidence="10" id="KW-0520">NAD</keyword>
<evidence type="ECO:0000313" key="15">
    <source>
        <dbReference type="EMBL" id="AUN98851.1"/>
    </source>
</evidence>
<dbReference type="EMBL" id="CP025704">
    <property type="protein sequence ID" value="AUN98851.1"/>
    <property type="molecule type" value="Genomic_DNA"/>
</dbReference>
<evidence type="ECO:0000256" key="10">
    <source>
        <dbReference type="ARBA" id="ARBA00023027"/>
    </source>
</evidence>
<keyword evidence="5" id="KW-0662">Pyridine nucleotide biosynthesis</keyword>
<dbReference type="Gene3D" id="3.40.50.620">
    <property type="entry name" value="HUPs"/>
    <property type="match status" value="1"/>
</dbReference>
<evidence type="ECO:0000256" key="8">
    <source>
        <dbReference type="ARBA" id="ARBA00022741"/>
    </source>
</evidence>
<evidence type="ECO:0000256" key="2">
    <source>
        <dbReference type="ARBA" id="ARBA00005019"/>
    </source>
</evidence>
<dbReference type="Proteomes" id="UP000235584">
    <property type="component" value="Chromosome"/>
</dbReference>
<dbReference type="PANTHER" id="PTHR39321:SF3">
    <property type="entry name" value="PHOSPHOPANTETHEINE ADENYLYLTRANSFERASE"/>
    <property type="match status" value="1"/>
</dbReference>
<comment type="pathway">
    <text evidence="2">Cofactor biosynthesis; NAD(+) biosynthesis; deamido-NAD(+) from nicotinate D-ribonucleotide: step 1/1.</text>
</comment>
<evidence type="ECO:0000256" key="12">
    <source>
        <dbReference type="ARBA" id="ARBA00033140"/>
    </source>
</evidence>
<reference evidence="15 16" key="1">
    <citation type="submission" date="2018-01" db="EMBL/GenBank/DDBJ databases">
        <title>Complete genome sequence of Bacteriovorax stolpii DSM12778.</title>
        <authorList>
            <person name="Tang B."/>
            <person name="Chang J."/>
        </authorList>
    </citation>
    <scope>NUCLEOTIDE SEQUENCE [LARGE SCALE GENOMIC DNA]</scope>
    <source>
        <strain evidence="15 16">DSM 12778</strain>
    </source>
</reference>
<name>A0A2K9NTK3_BACTC</name>
<evidence type="ECO:0000256" key="1">
    <source>
        <dbReference type="ARBA" id="ARBA00002324"/>
    </source>
</evidence>
<evidence type="ECO:0000256" key="4">
    <source>
        <dbReference type="ARBA" id="ARBA00012389"/>
    </source>
</evidence>
<evidence type="ECO:0000256" key="5">
    <source>
        <dbReference type="ARBA" id="ARBA00022642"/>
    </source>
</evidence>
<comment type="catalytic activity">
    <reaction evidence="14">
        <text>nicotinate beta-D-ribonucleotide + ATP + H(+) = deamido-NAD(+) + diphosphate</text>
        <dbReference type="Rhea" id="RHEA:22860"/>
        <dbReference type="ChEBI" id="CHEBI:15378"/>
        <dbReference type="ChEBI" id="CHEBI:30616"/>
        <dbReference type="ChEBI" id="CHEBI:33019"/>
        <dbReference type="ChEBI" id="CHEBI:57502"/>
        <dbReference type="ChEBI" id="CHEBI:58437"/>
        <dbReference type="EC" id="2.7.7.18"/>
    </reaction>
</comment>
<dbReference type="Pfam" id="PF01467">
    <property type="entry name" value="CTP_transf_like"/>
    <property type="match status" value="1"/>
</dbReference>
<keyword evidence="7" id="KW-0548">Nucleotidyltransferase</keyword>
<accession>A0A2K9NTK3</accession>
<dbReference type="GO" id="GO:0004515">
    <property type="term" value="F:nicotinate-nucleotide adenylyltransferase activity"/>
    <property type="evidence" value="ECO:0007669"/>
    <property type="project" value="UniProtKB-EC"/>
</dbReference>
<keyword evidence="6" id="KW-0808">Transferase</keyword>
<dbReference type="InterPro" id="IPR014729">
    <property type="entry name" value="Rossmann-like_a/b/a_fold"/>
</dbReference>
<sequence>MQLLYPLEFRNSLEVKLDSAHLGGEHHDEWCDIYKLDDLSQLDQLNLLISLGDFFKFMPVLSSTPKGHIKKDILKHEIKDSVTFFGGSFFPFHPGHMACLELCPEENIVIVPDCNPHKELKEKMNPYDDFMHLCLTLKDTPYSVYPGFFGRNKPNPTSNWLPKVKIAQKNFLMGDDSFMNILKWHEPEVLLNALTKIYVAPRDFETNDYGPQIEKVKAINPKLEIIILPDHPYRSLSSSKIRARQD</sequence>
<dbReference type="RefSeq" id="WP_102244142.1">
    <property type="nucleotide sequence ID" value="NZ_CP025704.1"/>
</dbReference>
<evidence type="ECO:0000256" key="11">
    <source>
        <dbReference type="ARBA" id="ARBA00031253"/>
    </source>
</evidence>
<evidence type="ECO:0000256" key="9">
    <source>
        <dbReference type="ARBA" id="ARBA00022840"/>
    </source>
</evidence>
<evidence type="ECO:0000256" key="6">
    <source>
        <dbReference type="ARBA" id="ARBA00022679"/>
    </source>
</evidence>
<comment type="similarity">
    <text evidence="3">Belongs to the NadD family.</text>
</comment>
<evidence type="ECO:0000256" key="3">
    <source>
        <dbReference type="ARBA" id="ARBA00009014"/>
    </source>
</evidence>
<dbReference type="InterPro" id="IPR004821">
    <property type="entry name" value="Cyt_trans-like"/>
</dbReference>
<dbReference type="OrthoDB" id="5295945at2"/>
<evidence type="ECO:0000313" key="16">
    <source>
        <dbReference type="Proteomes" id="UP000235584"/>
    </source>
</evidence>
<dbReference type="KEGG" id="bsto:C0V70_12210"/>
<organism evidence="15 16">
    <name type="scientific">Bacteriovorax stolpii</name>
    <name type="common">Bdellovibrio stolpii</name>
    <dbReference type="NCBI Taxonomy" id="960"/>
    <lineage>
        <taxon>Bacteria</taxon>
        <taxon>Pseudomonadati</taxon>
        <taxon>Bdellovibrionota</taxon>
        <taxon>Bacteriovoracia</taxon>
        <taxon>Bacteriovoracales</taxon>
        <taxon>Bacteriovoracaceae</taxon>
        <taxon>Bacteriovorax</taxon>
    </lineage>
</organism>
<dbReference type="PANTHER" id="PTHR39321">
    <property type="entry name" value="NICOTINATE-NUCLEOTIDE ADENYLYLTRANSFERASE-RELATED"/>
    <property type="match status" value="1"/>
</dbReference>
<protein>
    <recommendedName>
        <fullName evidence="4">nicotinate-nucleotide adenylyltransferase</fullName>
        <ecNumber evidence="4">2.7.7.18</ecNumber>
    </recommendedName>
    <alternativeName>
        <fullName evidence="13">Deamido-NAD(+) diphosphorylase</fullName>
    </alternativeName>
    <alternativeName>
        <fullName evidence="12">Deamido-NAD(+) pyrophosphorylase</fullName>
    </alternativeName>
    <alternativeName>
        <fullName evidence="11">Nicotinate mononucleotide adenylyltransferase</fullName>
    </alternativeName>
</protein>
<comment type="function">
    <text evidence="1">Catalyzes the reversible adenylation of nicotinate mononucleotide (NaMN) to nicotinic acid adenine dinucleotide (NaAD).</text>
</comment>